<dbReference type="GO" id="GO:0050661">
    <property type="term" value="F:NADP binding"/>
    <property type="evidence" value="ECO:0007669"/>
    <property type="project" value="InterPro"/>
</dbReference>
<organism evidence="3 4">
    <name type="scientific">Haloarcula pellucida</name>
    <dbReference type="NCBI Taxonomy" id="1427151"/>
    <lineage>
        <taxon>Archaea</taxon>
        <taxon>Methanobacteriati</taxon>
        <taxon>Methanobacteriota</taxon>
        <taxon>Stenosarchaea group</taxon>
        <taxon>Halobacteria</taxon>
        <taxon>Halobacteriales</taxon>
        <taxon>Haloarculaceae</taxon>
        <taxon>Haloarcula</taxon>
    </lineage>
</organism>
<name>A0A830GL99_9EURY</name>
<reference evidence="3" key="2">
    <citation type="submission" date="2020-09" db="EMBL/GenBank/DDBJ databases">
        <authorList>
            <person name="Sun Q."/>
            <person name="Ohkuma M."/>
        </authorList>
    </citation>
    <scope>NUCLEOTIDE SEQUENCE</scope>
    <source>
        <strain evidence="3">JCM 17820</strain>
    </source>
</reference>
<reference evidence="3" key="1">
    <citation type="journal article" date="2014" name="Int. J. Syst. Evol. Microbiol.">
        <title>Complete genome sequence of Corynebacterium casei LMG S-19264T (=DSM 44701T), isolated from a smear-ripened cheese.</title>
        <authorList>
            <consortium name="US DOE Joint Genome Institute (JGI-PGF)"/>
            <person name="Walter F."/>
            <person name="Albersmeier A."/>
            <person name="Kalinowski J."/>
            <person name="Ruckert C."/>
        </authorList>
    </citation>
    <scope>NUCLEOTIDE SEQUENCE</scope>
    <source>
        <strain evidence="3">JCM 17820</strain>
    </source>
</reference>
<accession>A0A830GL99</accession>
<evidence type="ECO:0000259" key="2">
    <source>
        <dbReference type="Pfam" id="PF00745"/>
    </source>
</evidence>
<dbReference type="SUPFAM" id="SSF69075">
    <property type="entry name" value="Glutamyl tRNA-reductase dimerization domain"/>
    <property type="match status" value="1"/>
</dbReference>
<dbReference type="InterPro" id="IPR015896">
    <property type="entry name" value="4pyrrol_synth_GluRdtase_dimer"/>
</dbReference>
<dbReference type="EMBL" id="BMOU01000004">
    <property type="protein sequence ID" value="GGN96252.1"/>
    <property type="molecule type" value="Genomic_DNA"/>
</dbReference>
<evidence type="ECO:0000313" key="3">
    <source>
        <dbReference type="EMBL" id="GGN96252.1"/>
    </source>
</evidence>
<protein>
    <recommendedName>
        <fullName evidence="2">Tetrapyrrole biosynthesis glutamyl-tRNA reductase dimerisation domain-containing protein</fullName>
    </recommendedName>
</protein>
<dbReference type="InterPro" id="IPR036453">
    <property type="entry name" value="GluRdtase_dimer_dom_sf"/>
</dbReference>
<feature type="domain" description="Tetrapyrrole biosynthesis glutamyl-tRNA reductase dimerisation" evidence="2">
    <location>
        <begin position="13"/>
        <end position="92"/>
    </location>
</feature>
<dbReference type="GO" id="GO:0033014">
    <property type="term" value="P:tetrapyrrole biosynthetic process"/>
    <property type="evidence" value="ECO:0007669"/>
    <property type="project" value="InterPro"/>
</dbReference>
<dbReference type="Pfam" id="PF00745">
    <property type="entry name" value="GlutR_dimer"/>
    <property type="match status" value="1"/>
</dbReference>
<evidence type="ECO:0000256" key="1">
    <source>
        <dbReference type="SAM" id="Coils"/>
    </source>
</evidence>
<proteinExistence type="predicted"/>
<comment type="caution">
    <text evidence="3">The sequence shown here is derived from an EMBL/GenBank/DDBJ whole genome shotgun (WGS) entry which is preliminary data.</text>
</comment>
<evidence type="ECO:0000313" key="4">
    <source>
        <dbReference type="Proteomes" id="UP000605784"/>
    </source>
</evidence>
<sequence length="92" mass="10072">MSVNDDIHETTPDVEQAIGQIESRAAGIRAEQLEQALTQLRARGDLTDEQAAAVERLSERLAERLLAVPRESLRQSSNAGDRTVETAVELFG</sequence>
<keyword evidence="1" id="KW-0175">Coiled coil</keyword>
<dbReference type="GO" id="GO:0008883">
    <property type="term" value="F:glutamyl-tRNA reductase activity"/>
    <property type="evidence" value="ECO:0007669"/>
    <property type="project" value="InterPro"/>
</dbReference>
<dbReference type="RefSeq" id="WP_188998006.1">
    <property type="nucleotide sequence ID" value="NZ_BMOU01000004.1"/>
</dbReference>
<feature type="coiled-coil region" evidence="1">
    <location>
        <begin position="23"/>
        <end position="50"/>
    </location>
</feature>
<keyword evidence="4" id="KW-1185">Reference proteome</keyword>
<dbReference type="Proteomes" id="UP000605784">
    <property type="component" value="Unassembled WGS sequence"/>
</dbReference>
<gene>
    <name evidence="3" type="ORF">GCM10009030_24370</name>
</gene>
<dbReference type="AlphaFoldDB" id="A0A830GL99"/>